<evidence type="ECO:0000256" key="9">
    <source>
        <dbReference type="ARBA" id="ARBA00023304"/>
    </source>
</evidence>
<dbReference type="EC" id="2.3.3.13" evidence="4"/>
<comment type="similarity">
    <text evidence="3">Belongs to the alpha-IPM synthase/homocitrate synthase family.</text>
</comment>
<comment type="pathway">
    <text evidence="2">Amino-acid biosynthesis; L-isoleucine biosynthesis; 2-oxobutanoate from pyruvate: step 1/3.</text>
</comment>
<accession>M1UUK7</accession>
<dbReference type="PROSITE" id="PS00815">
    <property type="entry name" value="AIPM_HOMOCIT_SYNTH_1"/>
    <property type="match status" value="1"/>
</dbReference>
<evidence type="ECO:0000256" key="5">
    <source>
        <dbReference type="ARBA" id="ARBA00022325"/>
    </source>
</evidence>
<evidence type="ECO:0000256" key="7">
    <source>
        <dbReference type="ARBA" id="ARBA00022624"/>
    </source>
</evidence>
<dbReference type="SUPFAM" id="SSF110921">
    <property type="entry name" value="2-isopropylmalate synthase LeuA, allosteric (dimerisation) domain"/>
    <property type="match status" value="1"/>
</dbReference>
<dbReference type="EC" id="2.3.3.21" evidence="10"/>
<dbReference type="PANTHER" id="PTHR43538">
    <property type="entry name" value="ALPHA-IPM SYNTHASE/HOMOCITRATE SYNTHASE"/>
    <property type="match status" value="1"/>
</dbReference>
<dbReference type="Gramene" id="CMO208CT">
    <property type="protein sequence ID" value="CMO208CT"/>
    <property type="gene ID" value="CMO208C"/>
</dbReference>
<evidence type="ECO:0000256" key="4">
    <source>
        <dbReference type="ARBA" id="ARBA00012973"/>
    </source>
</evidence>
<dbReference type="STRING" id="280699.M1UUK7"/>
<dbReference type="NCBIfam" id="TIGR00977">
    <property type="entry name" value="citramal_synth"/>
    <property type="match status" value="1"/>
</dbReference>
<keyword evidence="8" id="KW-0808">Transferase</keyword>
<dbReference type="eggNOG" id="KOG2367">
    <property type="taxonomic scope" value="Eukaryota"/>
</dbReference>
<evidence type="ECO:0000256" key="8">
    <source>
        <dbReference type="ARBA" id="ARBA00022679"/>
    </source>
</evidence>
<evidence type="ECO:0000256" key="10">
    <source>
        <dbReference type="ARBA" id="ARBA00034330"/>
    </source>
</evidence>
<dbReference type="Gene3D" id="1.10.238.260">
    <property type="match status" value="1"/>
</dbReference>
<organism evidence="12 13">
    <name type="scientific">Cyanidioschyzon merolae (strain NIES-3377 / 10D)</name>
    <name type="common">Unicellular red alga</name>
    <dbReference type="NCBI Taxonomy" id="280699"/>
    <lineage>
        <taxon>Eukaryota</taxon>
        <taxon>Rhodophyta</taxon>
        <taxon>Bangiophyceae</taxon>
        <taxon>Cyanidiales</taxon>
        <taxon>Cyanidiaceae</taxon>
        <taxon>Cyanidioschyzon</taxon>
    </lineage>
</organism>
<reference evidence="12 13" key="1">
    <citation type="journal article" date="2004" name="Nature">
        <title>Genome sequence of the ultrasmall unicellular red alga Cyanidioschyzon merolae 10D.</title>
        <authorList>
            <person name="Matsuzaki M."/>
            <person name="Misumi O."/>
            <person name="Shin-i T."/>
            <person name="Maruyama S."/>
            <person name="Takahara M."/>
            <person name="Miyagishima S."/>
            <person name="Mori T."/>
            <person name="Nishida K."/>
            <person name="Yagisawa F."/>
            <person name="Nishida K."/>
            <person name="Yoshida Y."/>
            <person name="Nishimura Y."/>
            <person name="Nakao S."/>
            <person name="Kobayashi T."/>
            <person name="Momoyama Y."/>
            <person name="Higashiyama T."/>
            <person name="Minoda A."/>
            <person name="Sano M."/>
            <person name="Nomoto H."/>
            <person name="Oishi K."/>
            <person name="Hayashi H."/>
            <person name="Ohta F."/>
            <person name="Nishizaka S."/>
            <person name="Haga S."/>
            <person name="Miura S."/>
            <person name="Morishita T."/>
            <person name="Kabeya Y."/>
            <person name="Terasawa K."/>
            <person name="Suzuki Y."/>
            <person name="Ishii Y."/>
            <person name="Asakawa S."/>
            <person name="Takano H."/>
            <person name="Ohta N."/>
            <person name="Kuroiwa H."/>
            <person name="Tanaka K."/>
            <person name="Shimizu N."/>
            <person name="Sugano S."/>
            <person name="Sato N."/>
            <person name="Nozaki H."/>
            <person name="Ogasawara N."/>
            <person name="Kohara Y."/>
            <person name="Kuroiwa T."/>
        </authorList>
    </citation>
    <scope>NUCLEOTIDE SEQUENCE [LARGE SCALE GENOMIC DNA]</scope>
    <source>
        <strain evidence="12 13">10D</strain>
    </source>
</reference>
<dbReference type="GO" id="GO:0009097">
    <property type="term" value="P:isoleucine biosynthetic process"/>
    <property type="evidence" value="ECO:0007669"/>
    <property type="project" value="UniProtKB-UniPathway"/>
</dbReference>
<dbReference type="CDD" id="cd07941">
    <property type="entry name" value="DRE_TIM_LeuA3"/>
    <property type="match status" value="1"/>
</dbReference>
<dbReference type="OrthoDB" id="2015253at2759"/>
<name>M1UUK7_CYAM1</name>
<dbReference type="InterPro" id="IPR013785">
    <property type="entry name" value="Aldolase_TIM"/>
</dbReference>
<comment type="subcellular location">
    <subcellularLocation>
        <location evidence="1">Plastid</location>
        <location evidence="1">Chloroplast</location>
    </subcellularLocation>
</comment>
<sequence>MLLLTGMWCRSGSSGGGRDGLGLGWAQCAQPRARVRTHHHRPATAFCLPVYWRWRGLSAEPVALSSFDTGKWNHGKRRSTIRNRIQRTSRRAAFEYASESLLRQPCMHVDQGRKDALDQPTAGLNIQIYDTTLRDGTQGEGISLSCQDKLRIAAELDAKLGVAYIEAGWPGSNPKDEQFFLRAKQELLPRMRNAKLVAFGATRHKGTPCDADPQLGSLLRAETPTVTIVAKTWDFQVLQVLGTSLDENIRMIRDTVSYLKAAGREVMLDAEHFFDAYEANASYAMQCLEAAVEAGADVLVLCDTNGAATPWVVENVMRVVQSRFESSPGVRLGIHCHNDMELAVANSIAAVRGGATLLQGCVNGYGERTGNANLMSIIPILQLRLGYSVVASTTHLQNLTAVSRFVDEIANRPHVPWRAFVGESAFAHKGGLHVAAMLKDPRSYQFIDPALVGNRPRVLVSELSGRGNIQSKLRSLNLAFDERDPVWKARITKILERIKALENKGFTFEGAEASLAMMWRRAVPNYVAPFELVDFSVFTGNKRVLYVNQEGCFTPEDPEDAEDSWFSEPLARSLSEGARDGTAAPVTGGPLFVTPLPSAQIPERNSRRALARDPSVAVWRNETHTHAVVKVLVHGAAPTLECAEGNGPVDAVNAAMRRALLGSFPELEHISLEDYKVRILDSESATAATTRVLVSFHDRKRGLRFTTVSADTNIIVASVNALVDGLEYALHLDPARASQAVA</sequence>
<dbReference type="GO" id="GO:0009098">
    <property type="term" value="P:L-leucine biosynthetic process"/>
    <property type="evidence" value="ECO:0007669"/>
    <property type="project" value="InterPro"/>
</dbReference>
<protein>
    <recommendedName>
        <fullName evidence="5">(R)-citramalate synthase</fullName>
        <ecNumber evidence="4">2.3.3.13</ecNumber>
        <ecNumber evidence="10">2.3.3.21</ecNumber>
    </recommendedName>
</protein>
<keyword evidence="9" id="KW-0100">Branched-chain amino acid biosynthesis</keyword>
<gene>
    <name evidence="12" type="ORF">CYME_CMO208C</name>
</gene>
<proteinExistence type="inferred from homology"/>
<dbReference type="InterPro" id="IPR002034">
    <property type="entry name" value="AIPM/Hcit_synth_CS"/>
</dbReference>
<keyword evidence="6" id="KW-0028">Amino-acid biosynthesis</keyword>
<dbReference type="InterPro" id="IPR000891">
    <property type="entry name" value="PYR_CT"/>
</dbReference>
<reference evidence="12 13" key="2">
    <citation type="journal article" date="2007" name="BMC Biol.">
        <title>A 100%-complete sequence reveals unusually simple genomic features in the hot-spring red alga Cyanidioschyzon merolae.</title>
        <authorList>
            <person name="Nozaki H."/>
            <person name="Takano H."/>
            <person name="Misumi O."/>
            <person name="Terasawa K."/>
            <person name="Matsuzaki M."/>
            <person name="Maruyama S."/>
            <person name="Nishida K."/>
            <person name="Yagisawa F."/>
            <person name="Yoshida Y."/>
            <person name="Fujiwara T."/>
            <person name="Takio S."/>
            <person name="Tamura K."/>
            <person name="Chung S.J."/>
            <person name="Nakamura S."/>
            <person name="Kuroiwa H."/>
            <person name="Tanaka K."/>
            <person name="Sato N."/>
            <person name="Kuroiwa T."/>
        </authorList>
    </citation>
    <scope>NUCLEOTIDE SEQUENCE [LARGE SCALE GENOMIC DNA]</scope>
    <source>
        <strain evidence="12 13">10D</strain>
    </source>
</reference>
<evidence type="ECO:0000313" key="13">
    <source>
        <dbReference type="Proteomes" id="UP000007014"/>
    </source>
</evidence>
<dbReference type="GeneID" id="16995689"/>
<dbReference type="GO" id="GO:0009507">
    <property type="term" value="C:chloroplast"/>
    <property type="evidence" value="ECO:0007669"/>
    <property type="project" value="UniProtKB-SubCell"/>
</dbReference>
<dbReference type="PANTHER" id="PTHR43538:SF1">
    <property type="entry name" value="(R)-CITRAMALATE SYNTHASE"/>
    <property type="match status" value="1"/>
</dbReference>
<evidence type="ECO:0000256" key="3">
    <source>
        <dbReference type="ARBA" id="ARBA00006154"/>
    </source>
</evidence>
<dbReference type="InterPro" id="IPR054691">
    <property type="entry name" value="LeuA/HCS_post-cat"/>
</dbReference>
<feature type="domain" description="Pyruvate carboxyltransferase" evidence="11">
    <location>
        <begin position="126"/>
        <end position="400"/>
    </location>
</feature>
<dbReference type="PROSITE" id="PS50991">
    <property type="entry name" value="PYR_CT"/>
    <property type="match status" value="1"/>
</dbReference>
<dbReference type="InterPro" id="IPR005675">
    <property type="entry name" value="Citramal_synthase"/>
</dbReference>
<dbReference type="InterPro" id="IPR013709">
    <property type="entry name" value="2-isopropylmalate_synth_dimer"/>
</dbReference>
<dbReference type="KEGG" id="cme:CYME_CMO208C"/>
<keyword evidence="13" id="KW-1185">Reference proteome</keyword>
<dbReference type="Proteomes" id="UP000007014">
    <property type="component" value="Chromosome 15"/>
</dbReference>
<evidence type="ECO:0000313" key="12">
    <source>
        <dbReference type="EMBL" id="BAM81561.1"/>
    </source>
</evidence>
<dbReference type="Pfam" id="PF22617">
    <property type="entry name" value="HCS_D2"/>
    <property type="match status" value="1"/>
</dbReference>
<dbReference type="EMBL" id="AP006497">
    <property type="protein sequence ID" value="BAM81561.1"/>
    <property type="molecule type" value="Genomic_DNA"/>
</dbReference>
<evidence type="ECO:0000256" key="1">
    <source>
        <dbReference type="ARBA" id="ARBA00004229"/>
    </source>
</evidence>
<dbReference type="OMA" id="KSWDFHV"/>
<dbReference type="SMART" id="SM00917">
    <property type="entry name" value="LeuA_dimer"/>
    <property type="match status" value="1"/>
</dbReference>
<dbReference type="HOGENOM" id="CLU_022158_7_0_1"/>
<dbReference type="RefSeq" id="XP_005537597.1">
    <property type="nucleotide sequence ID" value="XM_005537540.1"/>
</dbReference>
<evidence type="ECO:0000256" key="6">
    <source>
        <dbReference type="ARBA" id="ARBA00022605"/>
    </source>
</evidence>
<dbReference type="Pfam" id="PF00682">
    <property type="entry name" value="HMGL-like"/>
    <property type="match status" value="1"/>
</dbReference>
<evidence type="ECO:0000256" key="2">
    <source>
        <dbReference type="ARBA" id="ARBA00004743"/>
    </source>
</evidence>
<dbReference type="SUPFAM" id="SSF51569">
    <property type="entry name" value="Aldolase"/>
    <property type="match status" value="1"/>
</dbReference>
<dbReference type="GO" id="GO:0003852">
    <property type="term" value="F:2-isopropylmalate synthase activity"/>
    <property type="evidence" value="ECO:0007669"/>
    <property type="project" value="UniProtKB-EC"/>
</dbReference>
<dbReference type="AlphaFoldDB" id="M1UUK7"/>
<dbReference type="InterPro" id="IPR036230">
    <property type="entry name" value="LeuA_allosteric_dom_sf"/>
</dbReference>
<dbReference type="Gene3D" id="3.20.20.70">
    <property type="entry name" value="Aldolase class I"/>
    <property type="match status" value="1"/>
</dbReference>
<dbReference type="Gene3D" id="3.30.160.270">
    <property type="match status" value="1"/>
</dbReference>
<dbReference type="UniPathway" id="UPA00047">
    <property type="reaction ID" value="UER00066"/>
</dbReference>
<dbReference type="Pfam" id="PF08502">
    <property type="entry name" value="LeuA_dimer"/>
    <property type="match status" value="1"/>
</dbReference>
<dbReference type="GO" id="GO:0043714">
    <property type="term" value="F:(R)-citramalate synthase activity"/>
    <property type="evidence" value="ECO:0007669"/>
    <property type="project" value="UniProtKB-EC"/>
</dbReference>
<evidence type="ECO:0000259" key="11">
    <source>
        <dbReference type="PROSITE" id="PS50991"/>
    </source>
</evidence>
<keyword evidence="7" id="KW-0412">Isoleucine biosynthesis</keyword>